<name>A0A381PNU2_9ZZZZ</name>
<dbReference type="InterPro" id="IPR032710">
    <property type="entry name" value="NTF2-like_dom_sf"/>
</dbReference>
<reference evidence="3" key="1">
    <citation type="submission" date="2018-05" db="EMBL/GenBank/DDBJ databases">
        <authorList>
            <person name="Lanie J.A."/>
            <person name="Ng W.-L."/>
            <person name="Kazmierczak K.M."/>
            <person name="Andrzejewski T.M."/>
            <person name="Davidsen T.M."/>
            <person name="Wayne K.J."/>
            <person name="Tettelin H."/>
            <person name="Glass J.I."/>
            <person name="Rusch D."/>
            <person name="Podicherti R."/>
            <person name="Tsui H.-C.T."/>
            <person name="Winkler M.E."/>
        </authorList>
    </citation>
    <scope>NUCLEOTIDE SEQUENCE</scope>
</reference>
<organism evidence="3">
    <name type="scientific">marine metagenome</name>
    <dbReference type="NCBI Taxonomy" id="408172"/>
    <lineage>
        <taxon>unclassified sequences</taxon>
        <taxon>metagenomes</taxon>
        <taxon>ecological metagenomes</taxon>
    </lineage>
</organism>
<evidence type="ECO:0000259" key="2">
    <source>
        <dbReference type="Pfam" id="PF13577"/>
    </source>
</evidence>
<evidence type="ECO:0000313" key="3">
    <source>
        <dbReference type="EMBL" id="SUZ67729.1"/>
    </source>
</evidence>
<feature type="domain" description="SnoaL-like" evidence="2">
    <location>
        <begin position="9"/>
        <end position="127"/>
    </location>
</feature>
<proteinExistence type="predicted"/>
<accession>A0A381PNU2</accession>
<gene>
    <name evidence="3" type="ORF">METZ01_LOCUS20583</name>
</gene>
<sequence length="160" mass="17927">VLENSKSSSDAISDLVHRYADAVNHRDPAAWSATFASDASWRLGSEREAKGRVEILSLWTREMQKFRKVVQIVGSGSVDLDRSGRAGSGRWHFQEHFEREDGTSGFMVAHYDDEYLQVDDRWFFATRSLVLHHRRTSEPKAGTGPSGPEASVPSTCQNSD</sequence>
<dbReference type="Gene3D" id="3.10.450.50">
    <property type="match status" value="1"/>
</dbReference>
<evidence type="ECO:0000256" key="1">
    <source>
        <dbReference type="SAM" id="MobiDB-lite"/>
    </source>
</evidence>
<dbReference type="AlphaFoldDB" id="A0A381PNU2"/>
<feature type="non-terminal residue" evidence="3">
    <location>
        <position position="1"/>
    </location>
</feature>
<protein>
    <recommendedName>
        <fullName evidence="2">SnoaL-like domain-containing protein</fullName>
    </recommendedName>
</protein>
<dbReference type="CDD" id="cd00531">
    <property type="entry name" value="NTF2_like"/>
    <property type="match status" value="1"/>
</dbReference>
<feature type="region of interest" description="Disordered" evidence="1">
    <location>
        <begin position="136"/>
        <end position="160"/>
    </location>
</feature>
<dbReference type="Pfam" id="PF13577">
    <property type="entry name" value="SnoaL_4"/>
    <property type="match status" value="1"/>
</dbReference>
<dbReference type="SUPFAM" id="SSF54427">
    <property type="entry name" value="NTF2-like"/>
    <property type="match status" value="1"/>
</dbReference>
<dbReference type="InterPro" id="IPR037401">
    <property type="entry name" value="SnoaL-like"/>
</dbReference>
<dbReference type="EMBL" id="UINC01001019">
    <property type="protein sequence ID" value="SUZ67729.1"/>
    <property type="molecule type" value="Genomic_DNA"/>
</dbReference>